<keyword evidence="4" id="KW-0732">Signal</keyword>
<evidence type="ECO:0000256" key="8">
    <source>
        <dbReference type="ARBA" id="ARBA00023235"/>
    </source>
</evidence>
<dbReference type="PANTHER" id="PTHR18929">
    <property type="entry name" value="PROTEIN DISULFIDE ISOMERASE"/>
    <property type="match status" value="1"/>
</dbReference>
<evidence type="ECO:0000259" key="10">
    <source>
        <dbReference type="PROSITE" id="PS51352"/>
    </source>
</evidence>
<dbReference type="PANTHER" id="PTHR18929:SF240">
    <property type="entry name" value="PROTEIN DISULFIDE-ISOMERASE"/>
    <property type="match status" value="1"/>
</dbReference>
<comment type="similarity">
    <text evidence="2">Belongs to the protein disulfide isomerase family.</text>
</comment>
<keyword evidence="6" id="KW-0256">Endoplasmic reticulum</keyword>
<dbReference type="CDD" id="cd02961">
    <property type="entry name" value="PDI_a_family"/>
    <property type="match status" value="1"/>
</dbReference>
<comment type="caution">
    <text evidence="11">The sequence shown here is derived from an EMBL/GenBank/DDBJ whole genome shotgun (WGS) entry which is preliminary data.</text>
</comment>
<dbReference type="InterPro" id="IPR017937">
    <property type="entry name" value="Thioredoxin_CS"/>
</dbReference>
<dbReference type="SUPFAM" id="SSF52833">
    <property type="entry name" value="Thioredoxin-like"/>
    <property type="match status" value="4"/>
</dbReference>
<keyword evidence="7" id="KW-1015">Disulfide bond</keyword>
<feature type="domain" description="Thioredoxin" evidence="10">
    <location>
        <begin position="51"/>
        <end position="173"/>
    </location>
</feature>
<keyword evidence="9" id="KW-0676">Redox-active center</keyword>
<evidence type="ECO:0000313" key="12">
    <source>
        <dbReference type="Proteomes" id="UP000466442"/>
    </source>
</evidence>
<evidence type="ECO:0000256" key="2">
    <source>
        <dbReference type="ARBA" id="ARBA00006347"/>
    </source>
</evidence>
<dbReference type="FunFam" id="3.40.30.10:FF:000027">
    <property type="entry name" value="protein disulfide-isomerase A2"/>
    <property type="match status" value="1"/>
</dbReference>
<dbReference type="PROSITE" id="PS00194">
    <property type="entry name" value="THIOREDOXIN_1"/>
    <property type="match status" value="1"/>
</dbReference>
<dbReference type="GO" id="GO:0006457">
    <property type="term" value="P:protein folding"/>
    <property type="evidence" value="ECO:0007669"/>
    <property type="project" value="TreeGrafter"/>
</dbReference>
<dbReference type="InterPro" id="IPR013766">
    <property type="entry name" value="Thioredoxin_domain"/>
</dbReference>
<name>A0A8S9X4J2_APOLU</name>
<dbReference type="OrthoDB" id="72053at2759"/>
<dbReference type="CDD" id="cd02982">
    <property type="entry name" value="PDI_b'_family"/>
    <property type="match status" value="1"/>
</dbReference>
<dbReference type="AlphaFoldDB" id="A0A8S9X4J2"/>
<sequence length="566" mass="63824">MVRLRRDECCPRVNTGLFLIITSQTSVEKFFVNFYKIRVVLDIMFHRAAAILLGAMALAVDIEEEAGILVLNDANFDEALKTHENILVEFYLPTCGACISFAPEYVKAASIINERGLPFKLAKVDASVEEKLIKELKVKLFPTLIFYKNRDPTAYEGGEEYDEIVDWLMETLYTIEGTLEEPSGPIHILKTADSVDAFKLNHEKSLISYCTDPKSPLMEMFKTASTSIEDYGFGWVQDASLISNISGGYIEDGNIHLYKKSQLGLFDLREVIYHGGNDVKELQKFLKANTFPAILELGPKTAQYVFNSEVEIHVLIFVSSSNGELETLVEPLMDVAQEIRERAGNVLDKSVMFVVVDVDEEDHSKLLKILGVKKGWGNVPTVRIIKLGKNGEPMKKYKPAQSVGNYLNHQRVKKFVEDFLKGNVESYLLSEKLPKDWNANPVKVLTGENFDDVALDAEKNVLVQFYSPWCGYCHRLEPIYTEVAKIFEGRFDGGRDYVIAKIDATANELDHTTINHYPTIKLYKKGTNKVVDFTGQRSVQALVKFVESGGKSIEQEKQTPHGKDEL</sequence>
<gene>
    <name evidence="11" type="ORF">GE061_003706</name>
</gene>
<evidence type="ECO:0000256" key="5">
    <source>
        <dbReference type="ARBA" id="ARBA00022737"/>
    </source>
</evidence>
<evidence type="ECO:0000256" key="3">
    <source>
        <dbReference type="ARBA" id="ARBA00012723"/>
    </source>
</evidence>
<dbReference type="GO" id="GO:0003756">
    <property type="term" value="F:protein disulfide isomerase activity"/>
    <property type="evidence" value="ECO:0007669"/>
    <property type="project" value="UniProtKB-EC"/>
</dbReference>
<dbReference type="GO" id="GO:0034976">
    <property type="term" value="P:response to endoplasmic reticulum stress"/>
    <property type="evidence" value="ECO:0007669"/>
    <property type="project" value="TreeGrafter"/>
</dbReference>
<dbReference type="CDD" id="cd02995">
    <property type="entry name" value="PDI_a_PDI_a'_C"/>
    <property type="match status" value="1"/>
</dbReference>
<dbReference type="Proteomes" id="UP000466442">
    <property type="component" value="Unassembled WGS sequence"/>
</dbReference>
<dbReference type="EC" id="5.3.4.1" evidence="3"/>
<comment type="catalytic activity">
    <reaction evidence="1">
        <text>Catalyzes the rearrangement of -S-S- bonds in proteins.</text>
        <dbReference type="EC" id="5.3.4.1"/>
    </reaction>
</comment>
<proteinExistence type="inferred from homology"/>
<evidence type="ECO:0000256" key="1">
    <source>
        <dbReference type="ARBA" id="ARBA00001182"/>
    </source>
</evidence>
<accession>A0A8S9X4J2</accession>
<evidence type="ECO:0000313" key="11">
    <source>
        <dbReference type="EMBL" id="KAF6203288.1"/>
    </source>
</evidence>
<dbReference type="PROSITE" id="PS51352">
    <property type="entry name" value="THIOREDOXIN_2"/>
    <property type="match status" value="2"/>
</dbReference>
<feature type="domain" description="Thioredoxin" evidence="10">
    <location>
        <begin position="427"/>
        <end position="551"/>
    </location>
</feature>
<evidence type="ECO:0000256" key="7">
    <source>
        <dbReference type="ARBA" id="ARBA00023157"/>
    </source>
</evidence>
<dbReference type="Pfam" id="PF00085">
    <property type="entry name" value="Thioredoxin"/>
    <property type="match status" value="2"/>
</dbReference>
<protein>
    <recommendedName>
        <fullName evidence="3">protein disulfide-isomerase</fullName>
        <ecNumber evidence="3">5.3.4.1</ecNumber>
    </recommendedName>
</protein>
<dbReference type="GO" id="GO:0005783">
    <property type="term" value="C:endoplasmic reticulum"/>
    <property type="evidence" value="ECO:0007669"/>
    <property type="project" value="TreeGrafter"/>
</dbReference>
<dbReference type="InterPro" id="IPR036249">
    <property type="entry name" value="Thioredoxin-like_sf"/>
</dbReference>
<evidence type="ECO:0000256" key="4">
    <source>
        <dbReference type="ARBA" id="ARBA00022729"/>
    </source>
</evidence>
<dbReference type="EMBL" id="WIXP02000011">
    <property type="protein sequence ID" value="KAF6203288.1"/>
    <property type="molecule type" value="Genomic_DNA"/>
</dbReference>
<keyword evidence="12" id="KW-1185">Reference proteome</keyword>
<evidence type="ECO:0000256" key="9">
    <source>
        <dbReference type="ARBA" id="ARBA00023284"/>
    </source>
</evidence>
<organism evidence="11 12">
    <name type="scientific">Apolygus lucorum</name>
    <name type="common">Small green plant bug</name>
    <name type="synonym">Lygocoris lucorum</name>
    <dbReference type="NCBI Taxonomy" id="248454"/>
    <lineage>
        <taxon>Eukaryota</taxon>
        <taxon>Metazoa</taxon>
        <taxon>Ecdysozoa</taxon>
        <taxon>Arthropoda</taxon>
        <taxon>Hexapoda</taxon>
        <taxon>Insecta</taxon>
        <taxon>Pterygota</taxon>
        <taxon>Neoptera</taxon>
        <taxon>Paraneoptera</taxon>
        <taxon>Hemiptera</taxon>
        <taxon>Heteroptera</taxon>
        <taxon>Panheteroptera</taxon>
        <taxon>Cimicomorpha</taxon>
        <taxon>Miridae</taxon>
        <taxon>Mirini</taxon>
        <taxon>Apolygus</taxon>
    </lineage>
</organism>
<reference evidence="11" key="1">
    <citation type="journal article" date="2021" name="Mol. Ecol. Resour.">
        <title>Apolygus lucorum genome provides insights into omnivorousness and mesophyll feeding.</title>
        <authorList>
            <person name="Liu Y."/>
            <person name="Liu H."/>
            <person name="Wang H."/>
            <person name="Huang T."/>
            <person name="Liu B."/>
            <person name="Yang B."/>
            <person name="Yin L."/>
            <person name="Li B."/>
            <person name="Zhang Y."/>
            <person name="Zhang S."/>
            <person name="Jiang F."/>
            <person name="Zhang X."/>
            <person name="Ren Y."/>
            <person name="Wang B."/>
            <person name="Wang S."/>
            <person name="Lu Y."/>
            <person name="Wu K."/>
            <person name="Fan W."/>
            <person name="Wang G."/>
        </authorList>
    </citation>
    <scope>NUCLEOTIDE SEQUENCE</scope>
    <source>
        <strain evidence="11">12Hb</strain>
    </source>
</reference>
<dbReference type="Gene3D" id="3.40.30.10">
    <property type="entry name" value="Glutaredoxin"/>
    <property type="match status" value="4"/>
</dbReference>
<keyword evidence="8" id="KW-0413">Isomerase</keyword>
<keyword evidence="5" id="KW-0677">Repeat</keyword>
<evidence type="ECO:0000256" key="6">
    <source>
        <dbReference type="ARBA" id="ARBA00022824"/>
    </source>
</evidence>
<dbReference type="Pfam" id="PF13848">
    <property type="entry name" value="Thioredoxin_6"/>
    <property type="match status" value="1"/>
</dbReference>